<dbReference type="PANTHER" id="PTHR30572">
    <property type="entry name" value="MEMBRANE COMPONENT OF TRANSPORTER-RELATED"/>
    <property type="match status" value="1"/>
</dbReference>
<evidence type="ECO:0000259" key="8">
    <source>
        <dbReference type="Pfam" id="PF12704"/>
    </source>
</evidence>
<dbReference type="PANTHER" id="PTHR30572:SF18">
    <property type="entry name" value="ABC-TYPE MACROLIDE FAMILY EXPORT SYSTEM PERMEASE COMPONENT 2"/>
    <property type="match status" value="1"/>
</dbReference>
<dbReference type="InterPro" id="IPR025857">
    <property type="entry name" value="MacB_PCD"/>
</dbReference>
<dbReference type="GO" id="GO:0022857">
    <property type="term" value="F:transmembrane transporter activity"/>
    <property type="evidence" value="ECO:0007669"/>
    <property type="project" value="TreeGrafter"/>
</dbReference>
<dbReference type="Pfam" id="PF02687">
    <property type="entry name" value="FtsX"/>
    <property type="match status" value="2"/>
</dbReference>
<dbReference type="OrthoDB" id="9770036at2"/>
<comment type="subcellular location">
    <subcellularLocation>
        <location evidence="1">Cell membrane</location>
        <topology evidence="1">Multi-pass membrane protein</topology>
    </subcellularLocation>
</comment>
<proteinExistence type="predicted"/>
<dbReference type="RefSeq" id="WP_110361240.1">
    <property type="nucleotide sequence ID" value="NZ_QFLI01000005.1"/>
</dbReference>
<dbReference type="InterPro" id="IPR050250">
    <property type="entry name" value="Macrolide_Exporter_MacB"/>
</dbReference>
<feature type="transmembrane region" description="Helical" evidence="6">
    <location>
        <begin position="682"/>
        <end position="708"/>
    </location>
</feature>
<keyword evidence="3 6" id="KW-0812">Transmembrane</keyword>
<dbReference type="Proteomes" id="UP000248079">
    <property type="component" value="Unassembled WGS sequence"/>
</dbReference>
<dbReference type="Pfam" id="PF12704">
    <property type="entry name" value="MacB_PCD"/>
    <property type="match status" value="1"/>
</dbReference>
<feature type="domain" description="ABC3 transporter permease C-terminal" evidence="7">
    <location>
        <begin position="289"/>
        <end position="391"/>
    </location>
</feature>
<feature type="transmembrane region" description="Helical" evidence="6">
    <location>
        <begin position="377"/>
        <end position="401"/>
    </location>
</feature>
<dbReference type="AlphaFoldDB" id="A0A2V4AA74"/>
<keyword evidence="5 6" id="KW-0472">Membrane</keyword>
<feature type="transmembrane region" description="Helical" evidence="6">
    <location>
        <begin position="734"/>
        <end position="753"/>
    </location>
</feature>
<evidence type="ECO:0000256" key="6">
    <source>
        <dbReference type="SAM" id="Phobius"/>
    </source>
</evidence>
<reference evidence="9 10" key="1">
    <citation type="submission" date="2018-05" db="EMBL/GenBank/DDBJ databases">
        <title>Marinifilum breve JC075T sp. nov., a marine bacterium isolated from Yongle Blue Hole in the South China Sea.</title>
        <authorList>
            <person name="Fu T."/>
        </authorList>
    </citation>
    <scope>NUCLEOTIDE SEQUENCE [LARGE SCALE GENOMIC DNA]</scope>
    <source>
        <strain evidence="9 10">JC075</strain>
    </source>
</reference>
<evidence type="ECO:0000256" key="2">
    <source>
        <dbReference type="ARBA" id="ARBA00022475"/>
    </source>
</evidence>
<dbReference type="InterPro" id="IPR003838">
    <property type="entry name" value="ABC3_permease_C"/>
</dbReference>
<evidence type="ECO:0000313" key="9">
    <source>
        <dbReference type="EMBL" id="PXY00874.1"/>
    </source>
</evidence>
<feature type="transmembrane region" description="Helical" evidence="6">
    <location>
        <begin position="768"/>
        <end position="788"/>
    </location>
</feature>
<keyword evidence="2" id="KW-1003">Cell membrane</keyword>
<dbReference type="GO" id="GO:0005886">
    <property type="term" value="C:plasma membrane"/>
    <property type="evidence" value="ECO:0007669"/>
    <property type="project" value="UniProtKB-SubCell"/>
</dbReference>
<protein>
    <recommendedName>
        <fullName evidence="11">ABC transporter permease</fullName>
    </recommendedName>
</protein>
<evidence type="ECO:0000256" key="3">
    <source>
        <dbReference type="ARBA" id="ARBA00022692"/>
    </source>
</evidence>
<evidence type="ECO:0000259" key="7">
    <source>
        <dbReference type="Pfam" id="PF02687"/>
    </source>
</evidence>
<comment type="caution">
    <text evidence="9">The sequence shown here is derived from an EMBL/GenBank/DDBJ whole genome shotgun (WGS) entry which is preliminary data.</text>
</comment>
<evidence type="ECO:0000256" key="5">
    <source>
        <dbReference type="ARBA" id="ARBA00023136"/>
    </source>
</evidence>
<gene>
    <name evidence="9" type="ORF">DF185_13330</name>
</gene>
<keyword evidence="10" id="KW-1185">Reference proteome</keyword>
<keyword evidence="4 6" id="KW-1133">Transmembrane helix</keyword>
<feature type="domain" description="ABC3 transporter permease C-terminal" evidence="7">
    <location>
        <begin position="685"/>
        <end position="798"/>
    </location>
</feature>
<organism evidence="9 10">
    <name type="scientific">Marinifilum breve</name>
    <dbReference type="NCBI Taxonomy" id="2184082"/>
    <lineage>
        <taxon>Bacteria</taxon>
        <taxon>Pseudomonadati</taxon>
        <taxon>Bacteroidota</taxon>
        <taxon>Bacteroidia</taxon>
        <taxon>Marinilabiliales</taxon>
        <taxon>Marinifilaceae</taxon>
    </lineage>
</organism>
<evidence type="ECO:0000256" key="4">
    <source>
        <dbReference type="ARBA" id="ARBA00022989"/>
    </source>
</evidence>
<evidence type="ECO:0000256" key="1">
    <source>
        <dbReference type="ARBA" id="ARBA00004651"/>
    </source>
</evidence>
<feature type="domain" description="MacB-like periplasmic core" evidence="8">
    <location>
        <begin position="19"/>
        <end position="238"/>
    </location>
</feature>
<dbReference type="EMBL" id="QFLI01000005">
    <property type="protein sequence ID" value="PXY00874.1"/>
    <property type="molecule type" value="Genomic_DNA"/>
</dbReference>
<evidence type="ECO:0008006" key="11">
    <source>
        <dbReference type="Google" id="ProtNLM"/>
    </source>
</evidence>
<feature type="transmembrane region" description="Helical" evidence="6">
    <location>
        <begin position="422"/>
        <end position="444"/>
    </location>
</feature>
<feature type="transmembrane region" description="Helical" evidence="6">
    <location>
        <begin position="283"/>
        <end position="303"/>
    </location>
</feature>
<sequence>MYQLKMAIKSLSKNLLSSLFLLISLCIGFVSFVFIASHVSQEMSYDRDFPQAENIYRIATNIYTSGELKLTKPLCERDMGNELKRNSPEVLESGFFFKPGNLEFKINEQIFKDENVLHASSGILNVFSIEFIYGSRSNALKRPYTVILSESYARKYFGDENPVGKTIFKYPGASYEIEGVYKDLPQKLHFKANMLLSFHDNMRLPPPAMEAWGESAFYTYLKFQANASINGFNKKMNQLALSKKRNLVEGGDIQHTYYLQALTDIHLKSHLKDELAINTRADYLYVLMAISLLILIAIGFNYIHFSHTKAIKDANNWGLRKVVGAKGRSLISQSLLESFLLHLLSLVLAIFICKALSPLAYSNYGLTLDFSEAPLLFWIILLCMILLSTLINGIITGILINRYNSLELLKLKFNPLTSSFSIQKLFVVSQFVIVIAILICIMGINKQLEFLQEKNMGMNLSNKIAVTVPKNMRKSSSRFKNFETFEQELLRHPNVESITQCDKIPGELLAFNFTFKEKGKDKNAKASLMVADVNYLKNFGISLIEGSNFPKNANSINSGCLINEACLSDLGYNHPKDAIGKVLQLKDESMTEGFELEIKGICSNFNFQSLREFPGPTILINWTQEIMWGYYIVKYKTPNIKEEIAHIKKQVETTFPNYPFQYVSLKSFYNRQFIKEFQLIKMLYAFVYLAIVISVINLFTMAWIGSLVRTKEIGVRKINGAKTHEIILMLNKGFVKWVCIAFLIACPVAYYAMNKWLQNFAYKTELSWWIFALAGIIAMGIALLTVSWQSWRAAKRNPVESLRYE</sequence>
<name>A0A2V4AA74_9BACT</name>
<evidence type="ECO:0000313" key="10">
    <source>
        <dbReference type="Proteomes" id="UP000248079"/>
    </source>
</evidence>
<feature type="transmembrane region" description="Helical" evidence="6">
    <location>
        <begin position="335"/>
        <end position="357"/>
    </location>
</feature>
<accession>A0A2V4AA74</accession>